<protein>
    <recommendedName>
        <fullName evidence="4">SGNH hydrolase-type esterase domain-containing protein</fullName>
    </recommendedName>
</protein>
<dbReference type="CDD" id="cd01823">
    <property type="entry name" value="SEST_like"/>
    <property type="match status" value="1"/>
</dbReference>
<evidence type="ECO:0000259" key="4">
    <source>
        <dbReference type="Pfam" id="PF13472"/>
    </source>
</evidence>
<proteinExistence type="predicted"/>
<dbReference type="InterPro" id="IPR037460">
    <property type="entry name" value="SEST-like"/>
</dbReference>
<dbReference type="Proteomes" id="UP000243342">
    <property type="component" value="Unassembled WGS sequence"/>
</dbReference>
<feature type="disulfide bond" evidence="2">
    <location>
        <begin position="130"/>
        <end position="138"/>
    </location>
</feature>
<evidence type="ECO:0000256" key="3">
    <source>
        <dbReference type="SAM" id="SignalP"/>
    </source>
</evidence>
<dbReference type="InterPro" id="IPR013830">
    <property type="entry name" value="SGNH_hydro"/>
</dbReference>
<feature type="disulfide bond" evidence="2">
    <location>
        <begin position="189"/>
        <end position="237"/>
    </location>
</feature>
<feature type="domain" description="SGNH hydrolase-type esterase" evidence="4">
    <location>
        <begin position="42"/>
        <end position="260"/>
    </location>
</feature>
<dbReference type="SUPFAM" id="SSF52266">
    <property type="entry name" value="SGNH hydrolase"/>
    <property type="match status" value="1"/>
</dbReference>
<dbReference type="EMBL" id="MLCF01000049">
    <property type="protein sequence ID" value="OIV37562.1"/>
    <property type="molecule type" value="Genomic_DNA"/>
</dbReference>
<dbReference type="STRING" id="1428644.BIV57_10400"/>
<evidence type="ECO:0000313" key="5">
    <source>
        <dbReference type="EMBL" id="OIV37562.1"/>
    </source>
</evidence>
<dbReference type="GO" id="GO:0004806">
    <property type="term" value="F:triacylglycerol lipase activity"/>
    <property type="evidence" value="ECO:0007669"/>
    <property type="project" value="TreeGrafter"/>
</dbReference>
<accession>A0A1J7CD11</accession>
<dbReference type="Gene3D" id="3.40.50.1110">
    <property type="entry name" value="SGNH hydrolase"/>
    <property type="match status" value="1"/>
</dbReference>
<feature type="disulfide bond" evidence="2">
    <location>
        <begin position="64"/>
        <end position="89"/>
    </location>
</feature>
<sequence>MRIRPLALAAAAALTASLATATATATTAGAADRNDAGTQYVALGDSYSAGVGSGSALSGGVSGCGQTTGAYPYLYDQATAPGSFSFQACGGAVTSDVVNNQLGTLGPGTTLVSITVGGNDVGFSSVMETCLTSSDSTCLSTIATAEQEARNQLPAKLDTTYAAIRAKAPNADVVVLGYPEFYDTAKGSCLDLMDAAKRAAVDQGADLLNGVVRGEAAKYAGFGYIDVVSRFAGHEICDSSPWINNWYGLSGPFHPTTAGQTGGYLPAFESGI</sequence>
<keyword evidence="6" id="KW-1185">Reference proteome</keyword>
<name>A0A1J7CD11_9ACTN</name>
<evidence type="ECO:0000313" key="6">
    <source>
        <dbReference type="Proteomes" id="UP000243342"/>
    </source>
</evidence>
<dbReference type="Pfam" id="PF13472">
    <property type="entry name" value="Lipase_GDSL_2"/>
    <property type="match status" value="1"/>
</dbReference>
<dbReference type="RefSeq" id="WP_071656514.1">
    <property type="nucleotide sequence ID" value="NZ_MLCF01000049.1"/>
</dbReference>
<dbReference type="PANTHER" id="PTHR37981">
    <property type="entry name" value="LIPASE 2"/>
    <property type="match status" value="1"/>
</dbReference>
<organism evidence="5 6">
    <name type="scientific">Mangrovactinospora gilvigrisea</name>
    <dbReference type="NCBI Taxonomy" id="1428644"/>
    <lineage>
        <taxon>Bacteria</taxon>
        <taxon>Bacillati</taxon>
        <taxon>Actinomycetota</taxon>
        <taxon>Actinomycetes</taxon>
        <taxon>Kitasatosporales</taxon>
        <taxon>Streptomycetaceae</taxon>
        <taxon>Mangrovactinospora</taxon>
    </lineage>
</organism>
<keyword evidence="3" id="KW-0732">Signal</keyword>
<feature type="signal peptide" evidence="3">
    <location>
        <begin position="1"/>
        <end position="21"/>
    </location>
</feature>
<dbReference type="PANTHER" id="PTHR37981:SF1">
    <property type="entry name" value="SGNH HYDROLASE-TYPE ESTERASE DOMAIN-CONTAINING PROTEIN"/>
    <property type="match status" value="1"/>
</dbReference>
<dbReference type="GO" id="GO:0019433">
    <property type="term" value="P:triglyceride catabolic process"/>
    <property type="evidence" value="ECO:0007669"/>
    <property type="project" value="TreeGrafter"/>
</dbReference>
<keyword evidence="2" id="KW-1015">Disulfide bond</keyword>
<dbReference type="AlphaFoldDB" id="A0A1J7CD11"/>
<gene>
    <name evidence="5" type="ORF">BIV57_10400</name>
</gene>
<dbReference type="InterPro" id="IPR036514">
    <property type="entry name" value="SGNH_hydro_sf"/>
</dbReference>
<evidence type="ECO:0000256" key="2">
    <source>
        <dbReference type="PIRSR" id="PIRSR637460-2"/>
    </source>
</evidence>
<feature type="active site" description="Nucleophile" evidence="1">
    <location>
        <position position="46"/>
    </location>
</feature>
<feature type="active site" evidence="1">
    <location>
        <position position="254"/>
    </location>
</feature>
<feature type="chain" id="PRO_5039474742" description="SGNH hydrolase-type esterase domain-containing protein" evidence="3">
    <location>
        <begin position="22"/>
        <end position="272"/>
    </location>
</feature>
<reference evidence="5 6" key="1">
    <citation type="submission" date="2016-10" db="EMBL/GenBank/DDBJ databases">
        <title>Genome sequence of Streptomyces gilvigriseus MUSC 26.</title>
        <authorList>
            <person name="Lee L.-H."/>
            <person name="Ser H.-L."/>
        </authorList>
    </citation>
    <scope>NUCLEOTIDE SEQUENCE [LARGE SCALE GENOMIC DNA]</scope>
    <source>
        <strain evidence="5 6">MUSC 26</strain>
    </source>
</reference>
<evidence type="ECO:0000256" key="1">
    <source>
        <dbReference type="PIRSR" id="PIRSR637460-1"/>
    </source>
</evidence>
<comment type="caution">
    <text evidence="5">The sequence shown here is derived from an EMBL/GenBank/DDBJ whole genome shotgun (WGS) entry which is preliminary data.</text>
</comment>